<proteinExistence type="predicted"/>
<keyword evidence="2" id="KW-1185">Reference proteome</keyword>
<name>A0A346PUT1_9EURY</name>
<accession>A0A346PUT1</accession>
<dbReference type="AlphaFoldDB" id="A0A346PUT1"/>
<protein>
    <submittedName>
        <fullName evidence="1">Uncharacterized protein</fullName>
    </submittedName>
</protein>
<dbReference type="GeneID" id="68757958"/>
<evidence type="ECO:0000313" key="2">
    <source>
        <dbReference type="Proteomes" id="UP000258613"/>
    </source>
</evidence>
<sequence>MEDYDTIQIAYLFDREPSRDTYESLFELFLEYSGADEDQSKLDVIYTDEENTSKTSSASVSKVSQIARSANSVTVKAPMGWDDLSIGFSRDGAGFPAYESTPYLTFTAWIYPLKDPTRETLEQVKLRRREFVELLGRASDVLEPRWGFGRRGGLAIGEDDTIDDLVATTTPPLYEYNVFRPETVETIGRERVRSAPAWYVEELDNGGVFLSVREPPKQCHYAAEPCLEVADHLGVPLAKTERYH</sequence>
<dbReference type="KEGG" id="nag:AArcMg_3292"/>
<dbReference type="EMBL" id="CP027033">
    <property type="protein sequence ID" value="AXR83276.1"/>
    <property type="molecule type" value="Genomic_DNA"/>
</dbReference>
<dbReference type="Proteomes" id="UP000258613">
    <property type="component" value="Chromosome"/>
</dbReference>
<reference evidence="2" key="1">
    <citation type="submission" date="2018-02" db="EMBL/GenBank/DDBJ databases">
        <title>Phenotypic and genomic properties of facultatively anaerobic sulfur-reducing natronoarchaea from hypersaline soda lakes.</title>
        <authorList>
            <person name="Sorokin D.Y."/>
            <person name="Kublanov I.V."/>
            <person name="Roman P."/>
            <person name="Sinninghe Damste J.S."/>
            <person name="Golyshin P.N."/>
            <person name="Rojo D."/>
            <person name="Ciordia S."/>
            <person name="Mena M.D.C."/>
            <person name="Ferrer M."/>
            <person name="Messina E."/>
            <person name="Smedile F."/>
            <person name="La Spada G."/>
            <person name="La Cono V."/>
            <person name="Yakimov M.M."/>
        </authorList>
    </citation>
    <scope>NUCLEOTIDE SEQUENCE [LARGE SCALE GENOMIC DNA]</scope>
    <source>
        <strain evidence="2">AArc-Mg</strain>
    </source>
</reference>
<gene>
    <name evidence="1" type="ORF">AArcMg_3292</name>
</gene>
<dbReference type="RefSeq" id="WP_228443452.1">
    <property type="nucleotide sequence ID" value="NZ_CP027033.1"/>
</dbReference>
<evidence type="ECO:0000313" key="1">
    <source>
        <dbReference type="EMBL" id="AXR83276.1"/>
    </source>
</evidence>
<organism evidence="1 2">
    <name type="scientific">Natrarchaeobaculum sulfurireducens</name>
    <dbReference type="NCBI Taxonomy" id="2044521"/>
    <lineage>
        <taxon>Archaea</taxon>
        <taxon>Methanobacteriati</taxon>
        <taxon>Methanobacteriota</taxon>
        <taxon>Stenosarchaea group</taxon>
        <taxon>Halobacteria</taxon>
        <taxon>Halobacteriales</taxon>
        <taxon>Natrialbaceae</taxon>
        <taxon>Natrarchaeobaculum</taxon>
    </lineage>
</organism>